<dbReference type="Gene3D" id="1.10.10.10">
    <property type="entry name" value="Winged helix-like DNA-binding domain superfamily/Winged helix DNA-binding domain"/>
    <property type="match status" value="1"/>
</dbReference>
<evidence type="ECO:0000256" key="3">
    <source>
        <dbReference type="ARBA" id="ARBA00023125"/>
    </source>
</evidence>
<comment type="caution">
    <text evidence="6">The sequence shown here is derived from an EMBL/GenBank/DDBJ whole genome shotgun (WGS) entry which is preliminary data.</text>
</comment>
<evidence type="ECO:0000256" key="1">
    <source>
        <dbReference type="ARBA" id="ARBA00009437"/>
    </source>
</evidence>
<proteinExistence type="inferred from homology"/>
<dbReference type="PROSITE" id="PS50931">
    <property type="entry name" value="HTH_LYSR"/>
    <property type="match status" value="1"/>
</dbReference>
<dbReference type="EMBL" id="QEOB01000003">
    <property type="protein sequence ID" value="PVX85942.1"/>
    <property type="molecule type" value="Genomic_DNA"/>
</dbReference>
<dbReference type="Pfam" id="PF03466">
    <property type="entry name" value="LysR_substrate"/>
    <property type="match status" value="1"/>
</dbReference>
<dbReference type="PANTHER" id="PTHR30537">
    <property type="entry name" value="HTH-TYPE TRANSCRIPTIONAL REGULATOR"/>
    <property type="match status" value="1"/>
</dbReference>
<dbReference type="SUPFAM" id="SSF53850">
    <property type="entry name" value="Periplasmic binding protein-like II"/>
    <property type="match status" value="1"/>
</dbReference>
<dbReference type="Proteomes" id="UP000245712">
    <property type="component" value="Unassembled WGS sequence"/>
</dbReference>
<dbReference type="InterPro" id="IPR036390">
    <property type="entry name" value="WH_DNA-bd_sf"/>
</dbReference>
<name>A0ABX5KWV5_9BURK</name>
<keyword evidence="3" id="KW-0238">DNA-binding</keyword>
<evidence type="ECO:0000313" key="7">
    <source>
        <dbReference type="Proteomes" id="UP000245712"/>
    </source>
</evidence>
<evidence type="ECO:0000313" key="6">
    <source>
        <dbReference type="EMBL" id="PVX85942.1"/>
    </source>
</evidence>
<dbReference type="SUPFAM" id="SSF46785">
    <property type="entry name" value="Winged helix' DNA-binding domain"/>
    <property type="match status" value="1"/>
</dbReference>
<dbReference type="Gene3D" id="3.40.190.290">
    <property type="match status" value="1"/>
</dbReference>
<dbReference type="InterPro" id="IPR036388">
    <property type="entry name" value="WH-like_DNA-bd_sf"/>
</dbReference>
<accession>A0ABX5KWV5</accession>
<dbReference type="InterPro" id="IPR005119">
    <property type="entry name" value="LysR_subst-bd"/>
</dbReference>
<protein>
    <submittedName>
        <fullName evidence="6">LysR family transcriptional regulator</fullName>
    </submittedName>
</protein>
<dbReference type="InterPro" id="IPR000847">
    <property type="entry name" value="LysR_HTH_N"/>
</dbReference>
<dbReference type="CDD" id="cd08422">
    <property type="entry name" value="PBP2_CrgA_like"/>
    <property type="match status" value="1"/>
</dbReference>
<evidence type="ECO:0000256" key="4">
    <source>
        <dbReference type="ARBA" id="ARBA00023163"/>
    </source>
</evidence>
<organism evidence="6 7">
    <name type="scientific">Paraburkholderia unamae</name>
    <dbReference type="NCBI Taxonomy" id="219649"/>
    <lineage>
        <taxon>Bacteria</taxon>
        <taxon>Pseudomonadati</taxon>
        <taxon>Pseudomonadota</taxon>
        <taxon>Betaproteobacteria</taxon>
        <taxon>Burkholderiales</taxon>
        <taxon>Burkholderiaceae</taxon>
        <taxon>Paraburkholderia</taxon>
    </lineage>
</organism>
<evidence type="ECO:0000259" key="5">
    <source>
        <dbReference type="PROSITE" id="PS50931"/>
    </source>
</evidence>
<feature type="domain" description="HTH lysR-type" evidence="5">
    <location>
        <begin position="1"/>
        <end position="59"/>
    </location>
</feature>
<dbReference type="PANTHER" id="PTHR30537:SF21">
    <property type="entry name" value="HTH-TYPE TRANSCRIPTIONAL REGULATOR SINR-RELATED"/>
    <property type="match status" value="1"/>
</dbReference>
<comment type="similarity">
    <text evidence="1">Belongs to the LysR transcriptional regulatory family.</text>
</comment>
<reference evidence="6 7" key="1">
    <citation type="submission" date="2018-05" db="EMBL/GenBank/DDBJ databases">
        <title>Genomic Encyclopedia of Type Strains, Phase IV (KMG-V): Genome sequencing to study the core and pangenomes of soil and plant-associated prokaryotes.</title>
        <authorList>
            <person name="Whitman W."/>
        </authorList>
    </citation>
    <scope>NUCLEOTIDE SEQUENCE [LARGE SCALE GENOMIC DNA]</scope>
    <source>
        <strain evidence="6 7">SCZa-39</strain>
    </source>
</reference>
<gene>
    <name evidence="6" type="ORF">C7402_103520</name>
</gene>
<dbReference type="InterPro" id="IPR058163">
    <property type="entry name" value="LysR-type_TF_proteobact-type"/>
</dbReference>
<keyword evidence="2" id="KW-0805">Transcription regulation</keyword>
<dbReference type="RefSeq" id="WP_116610424.1">
    <property type="nucleotide sequence ID" value="NZ_QEOB01000003.1"/>
</dbReference>
<keyword evidence="4" id="KW-0804">Transcription</keyword>
<evidence type="ECO:0000256" key="2">
    <source>
        <dbReference type="ARBA" id="ARBA00023015"/>
    </source>
</evidence>
<sequence>MDNLGDIRLFVEASSQGSLSAAGRKLGLSPAAASARLVKLEGVLRTQLFERSTRKLRLTDEGRMYLAHCRHALQTLEDARAALQAGRTSVSGALRISATSDFGRSVLRHWLDEFNERHPHVTLTLVLSDSVSHLLQDDIDLAIRFGVPEDSSLVAKRMADNRRALCASPEYLATHGTPGHPDDLHELDFILLTTSSGVANNWRMVHGGETALFTAPSERSRQTNDGALAREWAVDGLGLVMKSIWDIGADLQAGRLKLVLPEWRCPDVPVNALFQRTPYMAPRVRTLLDFLEQRFAEASQSLQSFLR</sequence>
<keyword evidence="7" id="KW-1185">Reference proteome</keyword>
<dbReference type="Pfam" id="PF00126">
    <property type="entry name" value="HTH_1"/>
    <property type="match status" value="1"/>
</dbReference>